<dbReference type="Pfam" id="PF00535">
    <property type="entry name" value="Glycos_transf_2"/>
    <property type="match status" value="1"/>
</dbReference>
<dbReference type="AlphaFoldDB" id="A0A1D3UNP9"/>
<dbReference type="Proteomes" id="UP000182057">
    <property type="component" value="Unassembled WGS sequence"/>
</dbReference>
<feature type="domain" description="Glycosyltransferase 2-like" evidence="1">
    <location>
        <begin position="17"/>
        <end position="172"/>
    </location>
</feature>
<sequence length="292" mass="34431">MKTKIERRKKNTEIAVSIVLPVHNAEMYIRDSIDSIICQSFKDFECIIVDDGSTDNTCNIIRSYDDKRIIMIENCHDFVSSLNLGISKAQGKYIARMDADDKMHPDRLKIQHAIMETEPSITVCSTWMKQFWKNVPVERIAHSLCSLVKYPLLAFLQGNFVFHPTVMIRKKFLIENKLHYENYPYAEDYKLWIEIAKKGGIFYVESQPLLYYRISETQITQKKREEQIKTSEKILLEVLYYLIEKNKNDFPELMLIFEALDKLREKEMVPFNGLVEVFQKIFHLNKSRLLSP</sequence>
<accession>A0A1D3UNP9</accession>
<dbReference type="PANTHER" id="PTHR22916">
    <property type="entry name" value="GLYCOSYLTRANSFERASE"/>
    <property type="match status" value="1"/>
</dbReference>
<dbReference type="InterPro" id="IPR029044">
    <property type="entry name" value="Nucleotide-diphossugar_trans"/>
</dbReference>
<dbReference type="EMBL" id="FMMM01000054">
    <property type="protein sequence ID" value="SCQ21693.1"/>
    <property type="molecule type" value="Genomic_DNA"/>
</dbReference>
<gene>
    <name evidence="2" type="primary">epsE</name>
    <name evidence="2" type="ORF">TFUB20_01463</name>
</gene>
<dbReference type="InterPro" id="IPR001173">
    <property type="entry name" value="Glyco_trans_2-like"/>
</dbReference>
<dbReference type="PANTHER" id="PTHR22916:SF3">
    <property type="entry name" value="UDP-GLCNAC:BETAGAL BETA-1,3-N-ACETYLGLUCOSAMINYLTRANSFERASE-LIKE PROTEIN 1"/>
    <property type="match status" value="1"/>
</dbReference>
<dbReference type="GO" id="GO:0016758">
    <property type="term" value="F:hexosyltransferase activity"/>
    <property type="evidence" value="ECO:0007669"/>
    <property type="project" value="UniProtKB-ARBA"/>
</dbReference>
<protein>
    <submittedName>
        <fullName evidence="2">Putative glycosyltransferase EpsE</fullName>
        <ecNumber evidence="2">2.4.-.-</ecNumber>
    </submittedName>
</protein>
<dbReference type="RefSeq" id="WP_060827809.1">
    <property type="nucleotide sequence ID" value="NZ_CAUSRC010000006.1"/>
</dbReference>
<dbReference type="Gene3D" id="3.90.550.10">
    <property type="entry name" value="Spore Coat Polysaccharide Biosynthesis Protein SpsA, Chain A"/>
    <property type="match status" value="1"/>
</dbReference>
<evidence type="ECO:0000313" key="2">
    <source>
        <dbReference type="EMBL" id="SCQ21693.1"/>
    </source>
</evidence>
<dbReference type="OrthoDB" id="6307329at2"/>
<reference evidence="2 3" key="1">
    <citation type="submission" date="2016-09" db="EMBL/GenBank/DDBJ databases">
        <authorList>
            <person name="Capua I."/>
            <person name="De Benedictis P."/>
            <person name="Joannis T."/>
            <person name="Lombin L.H."/>
            <person name="Cattoli G."/>
        </authorList>
    </citation>
    <scope>NUCLEOTIDE SEQUENCE [LARGE SCALE GENOMIC DNA]</scope>
    <source>
        <strain evidence="2 3">UB20</strain>
    </source>
</reference>
<keyword evidence="2" id="KW-0328">Glycosyltransferase</keyword>
<evidence type="ECO:0000313" key="3">
    <source>
        <dbReference type="Proteomes" id="UP000182057"/>
    </source>
</evidence>
<proteinExistence type="predicted"/>
<organism evidence="2 3">
    <name type="scientific">Tannerella forsythia</name>
    <name type="common">Bacteroides forsythus</name>
    <dbReference type="NCBI Taxonomy" id="28112"/>
    <lineage>
        <taxon>Bacteria</taxon>
        <taxon>Pseudomonadati</taxon>
        <taxon>Bacteroidota</taxon>
        <taxon>Bacteroidia</taxon>
        <taxon>Bacteroidales</taxon>
        <taxon>Tannerellaceae</taxon>
        <taxon>Tannerella</taxon>
    </lineage>
</organism>
<name>A0A1D3UNP9_TANFO</name>
<keyword evidence="2" id="KW-0808">Transferase</keyword>
<evidence type="ECO:0000259" key="1">
    <source>
        <dbReference type="Pfam" id="PF00535"/>
    </source>
</evidence>
<dbReference type="EC" id="2.4.-.-" evidence="2"/>
<dbReference type="SUPFAM" id="SSF53448">
    <property type="entry name" value="Nucleotide-diphospho-sugar transferases"/>
    <property type="match status" value="1"/>
</dbReference>